<comment type="caution">
    <text evidence="5">The sequence shown here is derived from an EMBL/GenBank/DDBJ whole genome shotgun (WGS) entry which is preliminary data.</text>
</comment>
<dbReference type="CDD" id="cd01189">
    <property type="entry name" value="INT_ICEBs1_C_like"/>
    <property type="match status" value="1"/>
</dbReference>
<dbReference type="PANTHER" id="PTHR30349">
    <property type="entry name" value="PHAGE INTEGRASE-RELATED"/>
    <property type="match status" value="1"/>
</dbReference>
<dbReference type="AlphaFoldDB" id="A0A178LRV3"/>
<evidence type="ECO:0000256" key="2">
    <source>
        <dbReference type="ARBA" id="ARBA00023125"/>
    </source>
</evidence>
<reference evidence="5 6" key="1">
    <citation type="submission" date="2016-04" db="EMBL/GenBank/DDBJ databases">
        <title>Draft Genome Sequences of Staphylococcus capitis Strain H36, S. capitis Strain H65, S. cohnii Strain H62, S. hominis Strain H69, Mycobacterium iranicum Strain H39, Plantibacter sp. Strain H53, Pseudomonas oryzihabitans Strain H72, and Microbacterium sp. Strain H83, isolated from residential settings.</title>
        <authorList>
            <person name="Lymperopoulou D."/>
            <person name="Adams R.I."/>
            <person name="Lindow S."/>
            <person name="Coil D.A."/>
            <person name="Jospin G."/>
            <person name="Eisen J.A."/>
        </authorList>
    </citation>
    <scope>NUCLEOTIDE SEQUENCE [LARGE SCALE GENOMIC DNA]</scope>
    <source>
        <strain evidence="5 6">H39</strain>
    </source>
</reference>
<feature type="domain" description="Tyr recombinase" evidence="4">
    <location>
        <begin position="177"/>
        <end position="375"/>
    </location>
</feature>
<dbReference type="Gene3D" id="1.10.443.10">
    <property type="entry name" value="Intergrase catalytic core"/>
    <property type="match status" value="1"/>
</dbReference>
<organism evidence="5 6">
    <name type="scientific">Mycolicibacterium iranicum</name>
    <name type="common">Mycobacterium iranicum</name>
    <dbReference type="NCBI Taxonomy" id="912594"/>
    <lineage>
        <taxon>Bacteria</taxon>
        <taxon>Bacillati</taxon>
        <taxon>Actinomycetota</taxon>
        <taxon>Actinomycetes</taxon>
        <taxon>Mycobacteriales</taxon>
        <taxon>Mycobacteriaceae</taxon>
        <taxon>Mycolicibacterium</taxon>
    </lineage>
</organism>
<evidence type="ECO:0000256" key="3">
    <source>
        <dbReference type="ARBA" id="ARBA00023172"/>
    </source>
</evidence>
<evidence type="ECO:0000313" key="5">
    <source>
        <dbReference type="EMBL" id="OAN36504.1"/>
    </source>
</evidence>
<evidence type="ECO:0000256" key="1">
    <source>
        <dbReference type="ARBA" id="ARBA00008857"/>
    </source>
</evidence>
<proteinExistence type="inferred from homology"/>
<dbReference type="Proteomes" id="UP000078396">
    <property type="component" value="Unassembled WGS sequence"/>
</dbReference>
<dbReference type="InterPro" id="IPR011010">
    <property type="entry name" value="DNA_brk_join_enz"/>
</dbReference>
<dbReference type="SUPFAM" id="SSF56349">
    <property type="entry name" value="DNA breaking-rejoining enzymes"/>
    <property type="match status" value="1"/>
</dbReference>
<name>A0A178LRV3_MYCIR</name>
<dbReference type="GO" id="GO:0006310">
    <property type="term" value="P:DNA recombination"/>
    <property type="evidence" value="ECO:0007669"/>
    <property type="project" value="UniProtKB-KW"/>
</dbReference>
<dbReference type="Pfam" id="PF00589">
    <property type="entry name" value="Phage_integrase"/>
    <property type="match status" value="1"/>
</dbReference>
<dbReference type="GO" id="GO:0003677">
    <property type="term" value="F:DNA binding"/>
    <property type="evidence" value="ECO:0007669"/>
    <property type="project" value="UniProtKB-KW"/>
</dbReference>
<protein>
    <submittedName>
        <fullName evidence="5">Integrase</fullName>
    </submittedName>
</protein>
<dbReference type="Gene3D" id="1.10.150.130">
    <property type="match status" value="1"/>
</dbReference>
<sequence length="395" mass="44229">MRDADRGRVMRPSTRTVAEFLQEWLTAVESTVDASTWQSWRDYARIYVIPRIGGERLQSLNEPQLLKLYGKLLSEGRVKRDLDTVMYAYWSDETAKGNSPSPRAVSAYCNTTIHAARAAVRRYKSGVVPKKVSPGLSPKTVRNVHAMIHRALVDAVAWRYVSDNPASNVKPPKLARTRRQVWTTEEIQTFLASIHSDRFAALFMLELTTGIRRGQVCGLKWAAVDLDAGEITVHDNRVVVGGRVRNESGGKTKNADQTISIDRATVAALREWRKVQDAERAFFGSDYHPGDYVFTYQDGRPPHPDTIRQRFDRLAAAAGLVRITFHDLRHSYATAALKAGVSPKVVSDRIGHANVGFFLETYAHVLKKDDREAAEQAASFLLGPDLYPSQIDEHG</sequence>
<dbReference type="EMBL" id="LWCS01000033">
    <property type="protein sequence ID" value="OAN36504.1"/>
    <property type="molecule type" value="Genomic_DNA"/>
</dbReference>
<dbReference type="InterPro" id="IPR050090">
    <property type="entry name" value="Tyrosine_recombinase_XerCD"/>
</dbReference>
<dbReference type="GO" id="GO:0015074">
    <property type="term" value="P:DNA integration"/>
    <property type="evidence" value="ECO:0007669"/>
    <property type="project" value="UniProtKB-KW"/>
</dbReference>
<accession>A0A178LRV3</accession>
<dbReference type="InterPro" id="IPR013762">
    <property type="entry name" value="Integrase-like_cat_sf"/>
</dbReference>
<dbReference type="InterPro" id="IPR010998">
    <property type="entry name" value="Integrase_recombinase_N"/>
</dbReference>
<dbReference type="InterPro" id="IPR002104">
    <property type="entry name" value="Integrase_catalytic"/>
</dbReference>
<evidence type="ECO:0000259" key="4">
    <source>
        <dbReference type="PROSITE" id="PS51898"/>
    </source>
</evidence>
<dbReference type="PROSITE" id="PS51898">
    <property type="entry name" value="TYR_RECOMBINASE"/>
    <property type="match status" value="1"/>
</dbReference>
<evidence type="ECO:0000313" key="6">
    <source>
        <dbReference type="Proteomes" id="UP000078396"/>
    </source>
</evidence>
<keyword evidence="3" id="KW-0233">DNA recombination</keyword>
<gene>
    <name evidence="5" type="ORF">A4X20_24455</name>
</gene>
<dbReference type="PANTHER" id="PTHR30349:SF41">
    <property type="entry name" value="INTEGRASE_RECOMBINASE PROTEIN MJ0367-RELATED"/>
    <property type="match status" value="1"/>
</dbReference>
<comment type="similarity">
    <text evidence="1">Belongs to the 'phage' integrase family.</text>
</comment>
<keyword evidence="2" id="KW-0238">DNA-binding</keyword>